<reference evidence="2" key="2">
    <citation type="submission" date="2016-05" db="EMBL/GenBank/DDBJ databases">
        <authorList>
            <person name="Lavstsen T."/>
            <person name="Jespersen J.S."/>
        </authorList>
    </citation>
    <scope>NUCLEOTIDE SEQUENCE [LARGE SCALE GENOMIC DNA]</scope>
</reference>
<dbReference type="EMBL" id="FLRD01000057">
    <property type="protein sequence ID" value="SBT33440.1"/>
    <property type="molecule type" value="Genomic_DNA"/>
</dbReference>
<evidence type="ECO:0000313" key="1">
    <source>
        <dbReference type="EMBL" id="SBT33440.1"/>
    </source>
</evidence>
<dbReference type="Proteomes" id="UP000078550">
    <property type="component" value="Unassembled WGS sequence"/>
</dbReference>
<evidence type="ECO:0000313" key="3">
    <source>
        <dbReference type="Proteomes" id="UP000078550"/>
    </source>
</evidence>
<reference evidence="4" key="1">
    <citation type="submission" date="2016-05" db="EMBL/GenBank/DDBJ databases">
        <authorList>
            <person name="Naeem R."/>
        </authorList>
    </citation>
    <scope>NUCLEOTIDE SEQUENCE [LARGE SCALE GENOMIC DNA]</scope>
</reference>
<protein>
    <submittedName>
        <fullName evidence="2">Uncharacterized protein</fullName>
    </submittedName>
</protein>
<dbReference type="EMBL" id="FLRE01000117">
    <property type="protein sequence ID" value="SBT36487.1"/>
    <property type="molecule type" value="Genomic_DNA"/>
</dbReference>
<reference evidence="3" key="3">
    <citation type="submission" date="2016-05" db="EMBL/GenBank/DDBJ databases">
        <authorList>
            <person name="Naeem Raeece"/>
        </authorList>
    </citation>
    <scope>NUCLEOTIDE SEQUENCE [LARGE SCALE GENOMIC DNA]</scope>
</reference>
<sequence>MREGKCPFPFAKKCRHSSLFQRRETYIRVKLSYSLICCASGESLRIRCPSYKCKMALYAGNYQKGNSSWEKDV</sequence>
<evidence type="ECO:0000313" key="4">
    <source>
        <dbReference type="Proteomes" id="UP000078555"/>
    </source>
</evidence>
<proteinExistence type="predicted"/>
<evidence type="ECO:0000313" key="2">
    <source>
        <dbReference type="EMBL" id="SBT36487.1"/>
    </source>
</evidence>
<name>A0A1A8YY01_PLAOA</name>
<dbReference type="AlphaFoldDB" id="A0A1A8YY01"/>
<gene>
    <name evidence="1" type="ORF">POVWA1_017100</name>
    <name evidence="2" type="ORF">POVWA2_030530</name>
</gene>
<keyword evidence="4" id="KW-1185">Reference proteome</keyword>
<organism evidence="2 3">
    <name type="scientific">Plasmodium ovale wallikeri</name>
    <dbReference type="NCBI Taxonomy" id="864142"/>
    <lineage>
        <taxon>Eukaryota</taxon>
        <taxon>Sar</taxon>
        <taxon>Alveolata</taxon>
        <taxon>Apicomplexa</taxon>
        <taxon>Aconoidasida</taxon>
        <taxon>Haemosporida</taxon>
        <taxon>Plasmodiidae</taxon>
        <taxon>Plasmodium</taxon>
        <taxon>Plasmodium (Plasmodium)</taxon>
    </lineage>
</organism>
<dbReference type="Proteomes" id="UP000078555">
    <property type="component" value="Unassembled WGS sequence"/>
</dbReference>
<accession>A0A1A8YY01</accession>